<accession>A0ABT2K238</accession>
<proteinExistence type="predicted"/>
<gene>
    <name evidence="1" type="ORF">LHJ74_30730</name>
</gene>
<dbReference type="RefSeq" id="WP_260221550.1">
    <property type="nucleotide sequence ID" value="NZ_JAJAGO010000019.1"/>
</dbReference>
<name>A0ABT2K238_9ACTN</name>
<sequence>MNYEDGYKIRYSITIGDQMDNYVFMDVLIDTVWGAVTADDVGRAVHAAMVDLATEKGVLPVNTAAMEVRRSVFPPEVAP</sequence>
<evidence type="ECO:0000313" key="1">
    <source>
        <dbReference type="EMBL" id="MCT2594232.1"/>
    </source>
</evidence>
<organism evidence="1 2">
    <name type="scientific">Streptomyces gossypii</name>
    <dbReference type="NCBI Taxonomy" id="2883101"/>
    <lineage>
        <taxon>Bacteria</taxon>
        <taxon>Bacillati</taxon>
        <taxon>Actinomycetota</taxon>
        <taxon>Actinomycetes</taxon>
        <taxon>Kitasatosporales</taxon>
        <taxon>Streptomycetaceae</taxon>
        <taxon>Streptomyces</taxon>
    </lineage>
</organism>
<dbReference type="Proteomes" id="UP001156389">
    <property type="component" value="Unassembled WGS sequence"/>
</dbReference>
<evidence type="ECO:0000313" key="2">
    <source>
        <dbReference type="Proteomes" id="UP001156389"/>
    </source>
</evidence>
<protein>
    <submittedName>
        <fullName evidence="1">Uncharacterized protein</fullName>
    </submittedName>
</protein>
<comment type="caution">
    <text evidence="1">The sequence shown here is derived from an EMBL/GenBank/DDBJ whole genome shotgun (WGS) entry which is preliminary data.</text>
</comment>
<keyword evidence="2" id="KW-1185">Reference proteome</keyword>
<dbReference type="EMBL" id="JAJAGO010000019">
    <property type="protein sequence ID" value="MCT2594232.1"/>
    <property type="molecule type" value="Genomic_DNA"/>
</dbReference>
<reference evidence="1 2" key="1">
    <citation type="submission" date="2021-10" db="EMBL/GenBank/DDBJ databases">
        <title>Streptomyces gossypii sp. nov., isolated from soil collected from cotton field.</title>
        <authorList>
            <person name="Ge X."/>
            <person name="Chen X."/>
            <person name="Liu W."/>
        </authorList>
    </citation>
    <scope>NUCLEOTIDE SEQUENCE [LARGE SCALE GENOMIC DNA]</scope>
    <source>
        <strain evidence="1 2">N2-109</strain>
    </source>
</reference>